<evidence type="ECO:0000256" key="5">
    <source>
        <dbReference type="SAM" id="MobiDB-lite"/>
    </source>
</evidence>
<evidence type="ECO:0000256" key="6">
    <source>
        <dbReference type="SAM" id="SignalP"/>
    </source>
</evidence>
<dbReference type="PROSITE" id="PS51257">
    <property type="entry name" value="PROKAR_LIPOPROTEIN"/>
    <property type="match status" value="1"/>
</dbReference>
<feature type="domain" description="Leucine-binding protein" evidence="7">
    <location>
        <begin position="50"/>
        <end position="391"/>
    </location>
</feature>
<protein>
    <submittedName>
        <fullName evidence="8">ABC transporter substrate-binding protein</fullName>
    </submittedName>
</protein>
<feature type="chain" id="PRO_5037105603" evidence="6">
    <location>
        <begin position="25"/>
        <end position="399"/>
    </location>
</feature>
<evidence type="ECO:0000259" key="7">
    <source>
        <dbReference type="Pfam" id="PF13458"/>
    </source>
</evidence>
<dbReference type="InterPro" id="IPR000709">
    <property type="entry name" value="Leu_Ile_Val-bd"/>
</dbReference>
<dbReference type="InterPro" id="IPR051010">
    <property type="entry name" value="BCAA_transport"/>
</dbReference>
<reference evidence="8" key="1">
    <citation type="submission" date="2020-08" db="EMBL/GenBank/DDBJ databases">
        <title>Genome public.</title>
        <authorList>
            <person name="Liu C."/>
            <person name="Sun Q."/>
        </authorList>
    </citation>
    <scope>NUCLEOTIDE SEQUENCE</scope>
    <source>
        <strain evidence="8">NSJ-31</strain>
    </source>
</reference>
<dbReference type="CDD" id="cd06347">
    <property type="entry name" value="PBP1_ABC_LivK_ligand_binding-like"/>
    <property type="match status" value="1"/>
</dbReference>
<feature type="region of interest" description="Disordered" evidence="5">
    <location>
        <begin position="24"/>
        <end position="43"/>
    </location>
</feature>
<evidence type="ECO:0000256" key="1">
    <source>
        <dbReference type="ARBA" id="ARBA00010062"/>
    </source>
</evidence>
<name>A0A926I0I7_9FIRM</name>
<keyword evidence="9" id="KW-1185">Reference proteome</keyword>
<keyword evidence="3 6" id="KW-0732">Signal</keyword>
<evidence type="ECO:0000256" key="4">
    <source>
        <dbReference type="ARBA" id="ARBA00022970"/>
    </source>
</evidence>
<evidence type="ECO:0000313" key="9">
    <source>
        <dbReference type="Proteomes" id="UP000653127"/>
    </source>
</evidence>
<keyword evidence="2" id="KW-0813">Transport</keyword>
<accession>A0A926I0I7</accession>
<keyword evidence="4" id="KW-0029">Amino-acid transport</keyword>
<dbReference type="SUPFAM" id="SSF53822">
    <property type="entry name" value="Periplasmic binding protein-like I"/>
    <property type="match status" value="1"/>
</dbReference>
<dbReference type="PANTHER" id="PTHR30483">
    <property type="entry name" value="LEUCINE-SPECIFIC-BINDING PROTEIN"/>
    <property type="match status" value="1"/>
</dbReference>
<dbReference type="InterPro" id="IPR028081">
    <property type="entry name" value="Leu-bd"/>
</dbReference>
<sequence length="399" mass="41186">MKKFLTLALAAVLAAGMMAGCGPAAPSNSSSAPADGSAASDAAPAPTGDTIKIGVLAPLTGSVSTYGTAVKNGLEMAKEEINAAGGILGKQVELLIEDEKGDVTEATNAYNKLLSQGIVALIGDVTSQPSNAVAQLAADPSDGTPMLTPTGTAANITLNGSNIFRTCFLDPFQGQIMATFASEKLGTKSAAIMYNSSSDYSQGVADAFKTTAEAKGMTVVSYEAYGDADTDFKSQLTNVVAANPDVLFLPDYYEKLALITAQARDAGFQGPMLGADGWDGVLAQLGDNTAVVDGCYFSNHYFVDDTDEKVATFVSNYEGKYNGEVPNAFAALGYDSLYIMKQAIEAAGSTDKAAITSALQAVSYSGVTGDMTFDENGDPIKKVAIIKLQDGAVTLDSKM</sequence>
<dbReference type="PRINTS" id="PR00337">
    <property type="entry name" value="LEUILEVALBP"/>
</dbReference>
<dbReference type="EMBL" id="JACRST010000013">
    <property type="protein sequence ID" value="MBC8547052.1"/>
    <property type="molecule type" value="Genomic_DNA"/>
</dbReference>
<dbReference type="AlphaFoldDB" id="A0A926I0I7"/>
<evidence type="ECO:0000313" key="8">
    <source>
        <dbReference type="EMBL" id="MBC8547052.1"/>
    </source>
</evidence>
<dbReference type="InterPro" id="IPR028082">
    <property type="entry name" value="Peripla_BP_I"/>
</dbReference>
<gene>
    <name evidence="8" type="ORF">H8711_08930</name>
</gene>
<feature type="signal peptide" evidence="6">
    <location>
        <begin position="1"/>
        <end position="24"/>
    </location>
</feature>
<evidence type="ECO:0000256" key="3">
    <source>
        <dbReference type="ARBA" id="ARBA00022729"/>
    </source>
</evidence>
<comment type="similarity">
    <text evidence="1">Belongs to the leucine-binding protein family.</text>
</comment>
<dbReference type="Proteomes" id="UP000653127">
    <property type="component" value="Unassembled WGS sequence"/>
</dbReference>
<organism evidence="8 9">
    <name type="scientific">Ligaoa zhengdingensis</name>
    <dbReference type="NCBI Taxonomy" id="2763658"/>
    <lineage>
        <taxon>Bacteria</taxon>
        <taxon>Bacillati</taxon>
        <taxon>Bacillota</taxon>
        <taxon>Clostridia</taxon>
        <taxon>Eubacteriales</taxon>
        <taxon>Oscillospiraceae</taxon>
        <taxon>Ligaoa</taxon>
    </lineage>
</organism>
<dbReference type="Pfam" id="PF13458">
    <property type="entry name" value="Peripla_BP_6"/>
    <property type="match status" value="1"/>
</dbReference>
<comment type="caution">
    <text evidence="8">The sequence shown here is derived from an EMBL/GenBank/DDBJ whole genome shotgun (WGS) entry which is preliminary data.</text>
</comment>
<proteinExistence type="inferred from homology"/>
<dbReference type="GO" id="GO:0006865">
    <property type="term" value="P:amino acid transport"/>
    <property type="evidence" value="ECO:0007669"/>
    <property type="project" value="UniProtKB-KW"/>
</dbReference>
<dbReference type="Gene3D" id="3.40.50.2300">
    <property type="match status" value="2"/>
</dbReference>
<dbReference type="RefSeq" id="WP_249283127.1">
    <property type="nucleotide sequence ID" value="NZ_JACRST010000013.1"/>
</dbReference>
<dbReference type="PANTHER" id="PTHR30483:SF6">
    <property type="entry name" value="PERIPLASMIC BINDING PROTEIN OF ABC TRANSPORTER FOR NATURAL AMINO ACIDS"/>
    <property type="match status" value="1"/>
</dbReference>
<evidence type="ECO:0000256" key="2">
    <source>
        <dbReference type="ARBA" id="ARBA00022448"/>
    </source>
</evidence>